<dbReference type="InterPro" id="IPR002575">
    <property type="entry name" value="Aminoglycoside_PTrfase"/>
</dbReference>
<evidence type="ECO:0000259" key="13">
    <source>
        <dbReference type="Pfam" id="PF01636"/>
    </source>
</evidence>
<comment type="catalytic activity">
    <reaction evidence="9">
        <text>kanamycin A + ATP = kanamycin 3'-phosphate + ADP + H(+)</text>
        <dbReference type="Rhea" id="RHEA:24256"/>
        <dbReference type="ChEBI" id="CHEBI:15378"/>
        <dbReference type="ChEBI" id="CHEBI:30616"/>
        <dbReference type="ChEBI" id="CHEBI:57909"/>
        <dbReference type="ChEBI" id="CHEBI:58214"/>
        <dbReference type="ChEBI" id="CHEBI:456216"/>
        <dbReference type="EC" id="2.7.1.95"/>
    </reaction>
</comment>
<sequence length="258" mass="29108">MKMDLPQTWRQRFADTRYEQQTIGESRADVFRLTPAGSDPLFVKSEPRFSFAELPGEVQRLRWLAEQDLPAARVLDSVEESARFWLLMTAVPGRDLASSEHLTPQQIVSLAANALRTLHAIDIEDCPFDHRLDAKIALAREHLLAGLIDEEDFDDSRLGQSAEAVFEQMLAARPDSEDLVVTHGDACLPNLLVDHGRFSGFVDCGRLGVSDRFQDLALTAHSIAYNLGEQWVPAFFEAYGVQPDLRKIAFYQLLDEFF</sequence>
<evidence type="ECO:0000256" key="10">
    <source>
        <dbReference type="PIRNR" id="PIRNR000706"/>
    </source>
</evidence>
<keyword evidence="12" id="KW-0479">Metal-binding</keyword>
<keyword evidence="8 10" id="KW-0046">Antibiotic resistance</keyword>
<evidence type="ECO:0000256" key="3">
    <source>
        <dbReference type="ARBA" id="ARBA00017903"/>
    </source>
</evidence>
<evidence type="ECO:0000256" key="1">
    <source>
        <dbReference type="ARBA" id="ARBA00006219"/>
    </source>
</evidence>
<dbReference type="GO" id="GO:0005524">
    <property type="term" value="F:ATP binding"/>
    <property type="evidence" value="ECO:0007669"/>
    <property type="project" value="UniProtKB-KW"/>
</dbReference>
<dbReference type="InterPro" id="IPR051678">
    <property type="entry name" value="AGP_Transferase"/>
</dbReference>
<evidence type="ECO:0000256" key="6">
    <source>
        <dbReference type="ARBA" id="ARBA00022777"/>
    </source>
</evidence>
<keyword evidence="7 10" id="KW-0067">ATP-binding</keyword>
<evidence type="ECO:0000256" key="5">
    <source>
        <dbReference type="ARBA" id="ARBA00022741"/>
    </source>
</evidence>
<reference evidence="14 15" key="1">
    <citation type="submission" date="2012-08" db="EMBL/GenBank/DDBJ databases">
        <title>The genome of cave-isolated P. fluorescens strain R124 demonstrates phenotypic adaptation to the mineral environment.</title>
        <authorList>
            <person name="Barton M.D."/>
            <person name="Petronio M."/>
            <person name="Giarrizzo J.G."/>
            <person name="Bowling B.V."/>
            <person name="Barton H.A."/>
        </authorList>
    </citation>
    <scope>NUCLEOTIDE SEQUENCE [LARGE SCALE GENOMIC DNA]</scope>
    <source>
        <strain evidence="14 15">R124</strain>
    </source>
</reference>
<dbReference type="EMBL" id="CM001561">
    <property type="protein sequence ID" value="EJZ58787.1"/>
    <property type="molecule type" value="Genomic_DNA"/>
</dbReference>
<dbReference type="SUPFAM" id="SSF56112">
    <property type="entry name" value="Protein kinase-like (PK-like)"/>
    <property type="match status" value="1"/>
</dbReference>
<keyword evidence="6 10" id="KW-0418">Kinase</keyword>
<dbReference type="InterPro" id="IPR011009">
    <property type="entry name" value="Kinase-like_dom_sf"/>
</dbReference>
<proteinExistence type="inferred from homology"/>
<evidence type="ECO:0000256" key="9">
    <source>
        <dbReference type="ARBA" id="ARBA00048925"/>
    </source>
</evidence>
<dbReference type="PANTHER" id="PTHR21310:SF41">
    <property type="entry name" value="3'-PHOSPHOTRANSFERASE, PUTATIVE-RELATED"/>
    <property type="match status" value="1"/>
</dbReference>
<protein>
    <recommendedName>
        <fullName evidence="3">Aminoglycoside 3'-phosphotransferase</fullName>
        <ecNumber evidence="2">2.7.1.95</ecNumber>
    </recommendedName>
</protein>
<name>A0A7U9GTW4_PSEFL</name>
<dbReference type="NCBIfam" id="NF033068">
    <property type="entry name" value="APH_3p"/>
    <property type="match status" value="1"/>
</dbReference>
<dbReference type="PIRSF" id="PIRSF000706">
    <property type="entry name" value="Kanamycin_kin"/>
    <property type="match status" value="1"/>
</dbReference>
<evidence type="ECO:0000256" key="7">
    <source>
        <dbReference type="ARBA" id="ARBA00022840"/>
    </source>
</evidence>
<dbReference type="GO" id="GO:0046872">
    <property type="term" value="F:metal ion binding"/>
    <property type="evidence" value="ECO:0007669"/>
    <property type="project" value="UniProtKB-KW"/>
</dbReference>
<evidence type="ECO:0000256" key="4">
    <source>
        <dbReference type="ARBA" id="ARBA00022679"/>
    </source>
</evidence>
<dbReference type="Gene3D" id="3.90.1200.10">
    <property type="match status" value="1"/>
</dbReference>
<accession>A0A7U9GTW4</accession>
<dbReference type="NCBIfam" id="NF032898">
    <property type="entry name" value="APH_3p_II"/>
    <property type="match status" value="1"/>
</dbReference>
<dbReference type="GO" id="GO:0008910">
    <property type="term" value="F:kanamycin kinase activity"/>
    <property type="evidence" value="ECO:0007669"/>
    <property type="project" value="UniProtKB-EC"/>
</dbReference>
<feature type="active site" description="Proton acceptor" evidence="11">
    <location>
        <position position="185"/>
    </location>
</feature>
<dbReference type="InterPro" id="IPR024165">
    <property type="entry name" value="Kan/Strep_kinase"/>
</dbReference>
<organism evidence="14 15">
    <name type="scientific">Pseudomonas fluorescens R124</name>
    <dbReference type="NCBI Taxonomy" id="743713"/>
    <lineage>
        <taxon>Bacteria</taxon>
        <taxon>Pseudomonadati</taxon>
        <taxon>Pseudomonadota</taxon>
        <taxon>Gammaproteobacteria</taxon>
        <taxon>Pseudomonadales</taxon>
        <taxon>Pseudomonadaceae</taxon>
        <taxon>Pseudomonas</taxon>
    </lineage>
</organism>
<dbReference type="Pfam" id="PF01636">
    <property type="entry name" value="APH"/>
    <property type="match status" value="1"/>
</dbReference>
<dbReference type="CDD" id="cd05150">
    <property type="entry name" value="APH"/>
    <property type="match status" value="1"/>
</dbReference>
<evidence type="ECO:0000256" key="8">
    <source>
        <dbReference type="ARBA" id="ARBA00023251"/>
    </source>
</evidence>
<dbReference type="Proteomes" id="UP000006045">
    <property type="component" value="Chromosome"/>
</dbReference>
<keyword evidence="4 10" id="KW-0808">Transferase</keyword>
<keyword evidence="12" id="KW-0460">Magnesium</keyword>
<evidence type="ECO:0000256" key="2">
    <source>
        <dbReference type="ARBA" id="ARBA00012193"/>
    </source>
</evidence>
<keyword evidence="5 10" id="KW-0547">Nucleotide-binding</keyword>
<feature type="binding site" evidence="12">
    <location>
        <position position="203"/>
    </location>
    <ligand>
        <name>Mg(2+)</name>
        <dbReference type="ChEBI" id="CHEBI:18420"/>
    </ligand>
</feature>
<comment type="similarity">
    <text evidence="1 10">Belongs to the aminoglycoside phosphotransferase family.</text>
</comment>
<evidence type="ECO:0000256" key="12">
    <source>
        <dbReference type="PIRSR" id="PIRSR000706-2"/>
    </source>
</evidence>
<evidence type="ECO:0000313" key="14">
    <source>
        <dbReference type="EMBL" id="EJZ58787.1"/>
    </source>
</evidence>
<dbReference type="EC" id="2.7.1.95" evidence="2"/>
<evidence type="ECO:0000313" key="15">
    <source>
        <dbReference type="Proteomes" id="UP000006045"/>
    </source>
</evidence>
<gene>
    <name evidence="14" type="ORF">I1A_003118</name>
</gene>
<dbReference type="Gene3D" id="3.30.200.20">
    <property type="entry name" value="Phosphorylase Kinase, domain 1"/>
    <property type="match status" value="1"/>
</dbReference>
<dbReference type="GO" id="GO:0046677">
    <property type="term" value="P:response to antibiotic"/>
    <property type="evidence" value="ECO:0007669"/>
    <property type="project" value="UniProtKB-KW"/>
</dbReference>
<feature type="binding site" evidence="12">
    <location>
        <position position="190"/>
    </location>
    <ligand>
        <name>Mg(2+)</name>
        <dbReference type="ChEBI" id="CHEBI:18420"/>
    </ligand>
</feature>
<feature type="domain" description="Aminoglycoside phosphotransferase" evidence="13">
    <location>
        <begin position="28"/>
        <end position="251"/>
    </location>
</feature>
<evidence type="ECO:0000256" key="11">
    <source>
        <dbReference type="PIRSR" id="PIRSR000706-1"/>
    </source>
</evidence>
<dbReference type="PANTHER" id="PTHR21310">
    <property type="entry name" value="AMINOGLYCOSIDE PHOSPHOTRANSFERASE-RELATED-RELATED"/>
    <property type="match status" value="1"/>
</dbReference>
<dbReference type="AlphaFoldDB" id="A0A7U9GTW4"/>